<dbReference type="PROSITE" id="PS51257">
    <property type="entry name" value="PROKAR_LIPOPROTEIN"/>
    <property type="match status" value="1"/>
</dbReference>
<reference evidence="3 4" key="1">
    <citation type="journal article" date="2004" name="Syst. Appl. Microbiol.">
        <title>Cryptoendolithic actinomycetes from antarctic sandstone rock samples: Micromonospora endolithica sp. nov. and two isolates related to Micromonospora coerulea Jensen 1932.</title>
        <authorList>
            <person name="Hirsch P."/>
            <person name="Mevs U."/>
            <person name="Kroppenstedt R.M."/>
            <person name="Schumann P."/>
            <person name="Stackebrandt E."/>
        </authorList>
    </citation>
    <scope>NUCLEOTIDE SEQUENCE [LARGE SCALE GENOMIC DNA]</scope>
    <source>
        <strain evidence="3 4">JCM 12677</strain>
    </source>
</reference>
<evidence type="ECO:0000313" key="4">
    <source>
        <dbReference type="Proteomes" id="UP000281726"/>
    </source>
</evidence>
<feature type="compositionally biased region" description="Low complexity" evidence="1">
    <location>
        <begin position="29"/>
        <end position="44"/>
    </location>
</feature>
<evidence type="ECO:0000256" key="1">
    <source>
        <dbReference type="SAM" id="MobiDB-lite"/>
    </source>
</evidence>
<evidence type="ECO:0000313" key="3">
    <source>
        <dbReference type="EMBL" id="RKN43423.1"/>
    </source>
</evidence>
<dbReference type="AlphaFoldDB" id="A0A3A9Z584"/>
<dbReference type="EMBL" id="RBAK01000008">
    <property type="protein sequence ID" value="RKN43423.1"/>
    <property type="molecule type" value="Genomic_DNA"/>
</dbReference>
<comment type="caution">
    <text evidence="3">The sequence shown here is derived from an EMBL/GenBank/DDBJ whole genome shotgun (WGS) entry which is preliminary data.</text>
</comment>
<proteinExistence type="predicted"/>
<organism evidence="3 4">
    <name type="scientific">Micromonospora endolithica</name>
    <dbReference type="NCBI Taxonomy" id="230091"/>
    <lineage>
        <taxon>Bacteria</taxon>
        <taxon>Bacillati</taxon>
        <taxon>Actinomycetota</taxon>
        <taxon>Actinomycetes</taxon>
        <taxon>Micromonosporales</taxon>
        <taxon>Micromonosporaceae</taxon>
        <taxon>Micromonospora</taxon>
    </lineage>
</organism>
<feature type="signal peptide" evidence="2">
    <location>
        <begin position="1"/>
        <end position="21"/>
    </location>
</feature>
<feature type="chain" id="PRO_5017324689" evidence="2">
    <location>
        <begin position="22"/>
        <end position="154"/>
    </location>
</feature>
<keyword evidence="4" id="KW-1185">Reference proteome</keyword>
<dbReference type="Proteomes" id="UP000281726">
    <property type="component" value="Unassembled WGS sequence"/>
</dbReference>
<keyword evidence="2" id="KW-0732">Signal</keyword>
<sequence>MRNLRLAVPALAVCMALGACGGQGGGDGTPTSTPTGDLPVTSQPTPDPSVPPTAGPTPPTAAPTPPPPSLPPLPTGKPGKPTLPPPVGGTELTGTIATGVEPNCLLLDGFLLIGGPRDVLRPGARVTVTGQVQPDVMSTCQQGTPFVVENARRS</sequence>
<feature type="region of interest" description="Disordered" evidence="1">
    <location>
        <begin position="23"/>
        <end position="91"/>
    </location>
</feature>
<dbReference type="OrthoDB" id="5148907at2"/>
<name>A0A3A9Z584_9ACTN</name>
<protein>
    <submittedName>
        <fullName evidence="3">Uncharacterized protein</fullName>
    </submittedName>
</protein>
<accession>A0A3A9Z584</accession>
<evidence type="ECO:0000256" key="2">
    <source>
        <dbReference type="SAM" id="SignalP"/>
    </source>
</evidence>
<gene>
    <name evidence="3" type="ORF">D7223_20415</name>
</gene>
<dbReference type="RefSeq" id="WP_120730017.1">
    <property type="nucleotide sequence ID" value="NZ_RBAK01000008.1"/>
</dbReference>
<feature type="compositionally biased region" description="Pro residues" evidence="1">
    <location>
        <begin position="45"/>
        <end position="87"/>
    </location>
</feature>